<dbReference type="PANTHER" id="PTHR42877">
    <property type="entry name" value="L-ORNITHINE N(5)-MONOOXYGENASE-RELATED"/>
    <property type="match status" value="1"/>
</dbReference>
<dbReference type="InterPro" id="IPR051209">
    <property type="entry name" value="FAD-bind_Monooxygenase_sf"/>
</dbReference>
<evidence type="ECO:0000256" key="5">
    <source>
        <dbReference type="ARBA" id="ARBA00023002"/>
    </source>
</evidence>
<name>A0A1L9T862_9EURO</name>
<dbReference type="GO" id="GO:0004499">
    <property type="term" value="F:N,N-dimethylaniline monooxygenase activity"/>
    <property type="evidence" value="ECO:0007669"/>
    <property type="project" value="InterPro"/>
</dbReference>
<organism evidence="7 8">
    <name type="scientific">Aspergillus sydowii CBS 593.65</name>
    <dbReference type="NCBI Taxonomy" id="1036612"/>
    <lineage>
        <taxon>Eukaryota</taxon>
        <taxon>Fungi</taxon>
        <taxon>Dikarya</taxon>
        <taxon>Ascomycota</taxon>
        <taxon>Pezizomycotina</taxon>
        <taxon>Eurotiomycetes</taxon>
        <taxon>Eurotiomycetidae</taxon>
        <taxon>Eurotiales</taxon>
        <taxon>Aspergillaceae</taxon>
        <taxon>Aspergillus</taxon>
        <taxon>Aspergillus subgen. Nidulantes</taxon>
    </lineage>
</organism>
<evidence type="ECO:0000256" key="3">
    <source>
        <dbReference type="ARBA" id="ARBA00022630"/>
    </source>
</evidence>
<evidence type="ECO:0000313" key="7">
    <source>
        <dbReference type="EMBL" id="OJJ55575.1"/>
    </source>
</evidence>
<evidence type="ECO:0000256" key="2">
    <source>
        <dbReference type="ARBA" id="ARBA00010139"/>
    </source>
</evidence>
<dbReference type="InterPro" id="IPR036188">
    <property type="entry name" value="FAD/NAD-bd_sf"/>
</dbReference>
<proteinExistence type="inferred from homology"/>
<dbReference type="EMBL" id="KV878592">
    <property type="protein sequence ID" value="OJJ55575.1"/>
    <property type="molecule type" value="Genomic_DNA"/>
</dbReference>
<dbReference type="PANTHER" id="PTHR42877:SF2">
    <property type="entry name" value="FAD_NAD(P)-BINDING DOMAIN-CONTAINING PROTEIN"/>
    <property type="match status" value="1"/>
</dbReference>
<dbReference type="GO" id="GO:0050660">
    <property type="term" value="F:flavin adenine dinucleotide binding"/>
    <property type="evidence" value="ECO:0007669"/>
    <property type="project" value="InterPro"/>
</dbReference>
<keyword evidence="4" id="KW-0274">FAD</keyword>
<dbReference type="SUPFAM" id="SSF51905">
    <property type="entry name" value="FAD/NAD(P)-binding domain"/>
    <property type="match status" value="3"/>
</dbReference>
<dbReference type="GeneID" id="63759613"/>
<dbReference type="OrthoDB" id="74360at2759"/>
<dbReference type="Proteomes" id="UP000184356">
    <property type="component" value="Unassembled WGS sequence"/>
</dbReference>
<dbReference type="Gene3D" id="3.50.50.60">
    <property type="entry name" value="FAD/NAD(P)-binding domain"/>
    <property type="match status" value="2"/>
</dbReference>
<keyword evidence="8" id="KW-1185">Reference proteome</keyword>
<dbReference type="InterPro" id="IPR020946">
    <property type="entry name" value="Flavin_mOase-like"/>
</dbReference>
<reference evidence="8" key="1">
    <citation type="journal article" date="2017" name="Genome Biol.">
        <title>Comparative genomics reveals high biological diversity and specific adaptations in the industrially and medically important fungal genus Aspergillus.</title>
        <authorList>
            <person name="de Vries R.P."/>
            <person name="Riley R."/>
            <person name="Wiebenga A."/>
            <person name="Aguilar-Osorio G."/>
            <person name="Amillis S."/>
            <person name="Uchima C.A."/>
            <person name="Anderluh G."/>
            <person name="Asadollahi M."/>
            <person name="Askin M."/>
            <person name="Barry K."/>
            <person name="Battaglia E."/>
            <person name="Bayram O."/>
            <person name="Benocci T."/>
            <person name="Braus-Stromeyer S.A."/>
            <person name="Caldana C."/>
            <person name="Canovas D."/>
            <person name="Cerqueira G.C."/>
            <person name="Chen F."/>
            <person name="Chen W."/>
            <person name="Choi C."/>
            <person name="Clum A."/>
            <person name="Dos Santos R.A."/>
            <person name="Damasio A.R."/>
            <person name="Diallinas G."/>
            <person name="Emri T."/>
            <person name="Fekete E."/>
            <person name="Flipphi M."/>
            <person name="Freyberg S."/>
            <person name="Gallo A."/>
            <person name="Gournas C."/>
            <person name="Habgood R."/>
            <person name="Hainaut M."/>
            <person name="Harispe M.L."/>
            <person name="Henrissat B."/>
            <person name="Hilden K.S."/>
            <person name="Hope R."/>
            <person name="Hossain A."/>
            <person name="Karabika E."/>
            <person name="Karaffa L."/>
            <person name="Karanyi Z."/>
            <person name="Krasevec N."/>
            <person name="Kuo A."/>
            <person name="Kusch H."/>
            <person name="LaButti K."/>
            <person name="Lagendijk E.L."/>
            <person name="Lapidus A."/>
            <person name="Levasseur A."/>
            <person name="Lindquist E."/>
            <person name="Lipzen A."/>
            <person name="Logrieco A.F."/>
            <person name="MacCabe A."/>
            <person name="Maekelae M.R."/>
            <person name="Malavazi I."/>
            <person name="Melin P."/>
            <person name="Meyer V."/>
            <person name="Mielnichuk N."/>
            <person name="Miskei M."/>
            <person name="Molnar A.P."/>
            <person name="Mule G."/>
            <person name="Ngan C.Y."/>
            <person name="Orejas M."/>
            <person name="Orosz E."/>
            <person name="Ouedraogo J.P."/>
            <person name="Overkamp K.M."/>
            <person name="Park H.-S."/>
            <person name="Perrone G."/>
            <person name="Piumi F."/>
            <person name="Punt P.J."/>
            <person name="Ram A.F."/>
            <person name="Ramon A."/>
            <person name="Rauscher S."/>
            <person name="Record E."/>
            <person name="Riano-Pachon D.M."/>
            <person name="Robert V."/>
            <person name="Roehrig J."/>
            <person name="Ruller R."/>
            <person name="Salamov A."/>
            <person name="Salih N.S."/>
            <person name="Samson R.A."/>
            <person name="Sandor E."/>
            <person name="Sanguinetti M."/>
            <person name="Schuetze T."/>
            <person name="Sepcic K."/>
            <person name="Shelest E."/>
            <person name="Sherlock G."/>
            <person name="Sophianopoulou V."/>
            <person name="Squina F.M."/>
            <person name="Sun H."/>
            <person name="Susca A."/>
            <person name="Todd R.B."/>
            <person name="Tsang A."/>
            <person name="Unkles S.E."/>
            <person name="van de Wiele N."/>
            <person name="van Rossen-Uffink D."/>
            <person name="Oliveira J.V."/>
            <person name="Vesth T.C."/>
            <person name="Visser J."/>
            <person name="Yu J.-H."/>
            <person name="Zhou M."/>
            <person name="Andersen M.R."/>
            <person name="Archer D.B."/>
            <person name="Baker S.E."/>
            <person name="Benoit I."/>
            <person name="Brakhage A.A."/>
            <person name="Braus G.H."/>
            <person name="Fischer R."/>
            <person name="Frisvad J.C."/>
            <person name="Goldman G.H."/>
            <person name="Houbraken J."/>
            <person name="Oakley B."/>
            <person name="Pocsi I."/>
            <person name="Scazzocchio C."/>
            <person name="Seiboth B."/>
            <person name="vanKuyk P.A."/>
            <person name="Wortman J."/>
            <person name="Dyer P.S."/>
            <person name="Grigoriev I.V."/>
        </authorList>
    </citation>
    <scope>NUCLEOTIDE SEQUENCE [LARGE SCALE GENOMIC DNA]</scope>
    <source>
        <strain evidence="8">CBS 593.65</strain>
    </source>
</reference>
<keyword evidence="5" id="KW-0560">Oxidoreductase</keyword>
<dbReference type="GO" id="GO:0050661">
    <property type="term" value="F:NADP binding"/>
    <property type="evidence" value="ECO:0007669"/>
    <property type="project" value="InterPro"/>
</dbReference>
<dbReference type="STRING" id="1036612.A0A1L9T862"/>
<dbReference type="RefSeq" id="XP_040699381.1">
    <property type="nucleotide sequence ID" value="XM_040843540.1"/>
</dbReference>
<feature type="region of interest" description="Disordered" evidence="6">
    <location>
        <begin position="1"/>
        <end position="44"/>
    </location>
</feature>
<dbReference type="Pfam" id="PF00743">
    <property type="entry name" value="FMO-like"/>
    <property type="match status" value="1"/>
</dbReference>
<gene>
    <name evidence="7" type="ORF">ASPSYDRAFT_183761</name>
</gene>
<comment type="cofactor">
    <cofactor evidence="1">
        <name>FAD</name>
        <dbReference type="ChEBI" id="CHEBI:57692"/>
    </cofactor>
</comment>
<feature type="compositionally biased region" description="Polar residues" evidence="6">
    <location>
        <begin position="8"/>
        <end position="33"/>
    </location>
</feature>
<dbReference type="AlphaFoldDB" id="A0A1L9T862"/>
<dbReference type="VEuPathDB" id="FungiDB:ASPSYDRAFT_183761"/>
<comment type="similarity">
    <text evidence="2">Belongs to the FAD-binding monooxygenase family.</text>
</comment>
<evidence type="ECO:0008006" key="9">
    <source>
        <dbReference type="Google" id="ProtNLM"/>
    </source>
</evidence>
<evidence type="ECO:0000313" key="8">
    <source>
        <dbReference type="Proteomes" id="UP000184356"/>
    </source>
</evidence>
<evidence type="ECO:0000256" key="4">
    <source>
        <dbReference type="ARBA" id="ARBA00022827"/>
    </source>
</evidence>
<evidence type="ECO:0000256" key="6">
    <source>
        <dbReference type="SAM" id="MobiDB-lite"/>
    </source>
</evidence>
<sequence length="596" mass="66988">MAIPTEQPPTNGHTNGHINGHTNGASNGVNSNPTPHPRTVPLNPQYGYTPRKLRVITIGAGFSGLLMAHKIQHRFPELEEFVTHKIFEMRSDIGGTWLVNTYPGVQCDVPAHIYAFPFNPNPNWTKFYSSGPEIQEYIKATAEKWNLTRDVHLNTRVVGARWLENDGVWKVTVEHGGVQRVEYAEIVISGQGVLCHPSWPSIPGLREDFKGKIVHSAQWDHEFDYSHKRIAVIGNGSSGIQITPQMAKLPGTEVVNYMRSAAWIYYRVPPSKHLGRDTDEVNPVYAEEDKKRFQDPEVHRQYRKGIINRTNKAFKLFLKGENNEEAVRFGTEQMASKLNYDPELCRKLIPKWEVGCRRVTPGPGYLESFSRPNCSLSDSPIAKISENAVHTADGQVFECDVVICATGFDVSHRPKFPLIGLNGASLAEKWADEPESYLSVATAGFPNYFIFTGPNSLGGHGSLVEALNWTGDYFVKWIKKIASEDIKSVVPKKSAEEASVRYGDEVHKTIVWTGGCKSWYKRNKANGRVTALFGGSALLFNRLISELRPEDFEIEYRSANAFRFLGNGFLEYEMDPEEDLSWYVELPVPMKQGGLE</sequence>
<accession>A0A1L9T862</accession>
<protein>
    <recommendedName>
        <fullName evidence="9">FAD/NAD(P)-binding domain-containing protein</fullName>
    </recommendedName>
</protein>
<keyword evidence="3" id="KW-0285">Flavoprotein</keyword>
<evidence type="ECO:0000256" key="1">
    <source>
        <dbReference type="ARBA" id="ARBA00001974"/>
    </source>
</evidence>